<sequence length="700" mass="73755">MTEVIYSSGHAMTQPTSDADGNRLGSSTTCSTQIMHETTINEEPNPVRLSEETEYPTGAKYSLLMLTLADALVLSSIDMNIVATAVPSITDHFHTVADVGWYSSAFGLCQCAFQFMFGKAYKLFSMKRVFLFANAVSIVGSLLCGAANTSMMLIFGRAIAGLGSAGLFSGCFVILVQSTPLRKRPMVVGIINAVEGSATLSAPLLGGVIAQSLGWRWCFYINAPIGAVTLLLTFYCLPETPKPNDIARMTFKEKILQLDLVSNLLLIPALTALFLAFSWAGTKHSWDSGLVMGPLVAFGVLSTAFIHTQKRRGDAAALPLRIMKRRSVIAGFIFIMCGNSTGNVLEYYLPTYYQVVRGYTPTKSGYMMLPIIIASTIGAVVHGVGTSIFGYYAPFMLFASVIMPIAAGLITTFKIDTTFAQLIIYTGFSGLAYGIGFSGPQNAVQTILPTEDVPLGTSIILFAQSFGPTVTIAIAQVLFVNQLSVNLNGLVPGLSGTSIENIGLTQIVASVPGFTIATESPLAWYTPEPCIRTTDVATTITFTVVGVTPATTTAYTWTTPIYHAMPVGIAWQSSDTISTSVDVTPTATSETNPATTNSASATTSAASSSGGSSSGLSTGAKAGIGVGVSVGVIAIALAIGAIFWLRRRKSSNSHQQVSSGYGSTAKTPSHGVPTELEVMSSTSGATELPAEGPRLHELKG</sequence>
<evidence type="ECO:0000256" key="4">
    <source>
        <dbReference type="ARBA" id="ARBA00023136"/>
    </source>
</evidence>
<feature type="transmembrane region" description="Helical" evidence="6">
    <location>
        <begin position="327"/>
        <end position="345"/>
    </location>
</feature>
<accession>A0A1V6Q9B0</accession>
<feature type="transmembrane region" description="Helical" evidence="6">
    <location>
        <begin position="622"/>
        <end position="645"/>
    </location>
</feature>
<feature type="compositionally biased region" description="Polar residues" evidence="5">
    <location>
        <begin position="10"/>
        <end position="27"/>
    </location>
</feature>
<dbReference type="PROSITE" id="PS50850">
    <property type="entry name" value="MFS"/>
    <property type="match status" value="1"/>
</dbReference>
<gene>
    <name evidence="8" type="ORF">PENANT_c009G08110</name>
</gene>
<organism evidence="8 9">
    <name type="scientific">Penicillium antarcticum</name>
    <dbReference type="NCBI Taxonomy" id="416450"/>
    <lineage>
        <taxon>Eukaryota</taxon>
        <taxon>Fungi</taxon>
        <taxon>Dikarya</taxon>
        <taxon>Ascomycota</taxon>
        <taxon>Pezizomycotina</taxon>
        <taxon>Eurotiomycetes</taxon>
        <taxon>Eurotiomycetidae</taxon>
        <taxon>Eurotiales</taxon>
        <taxon>Aspergillaceae</taxon>
        <taxon>Penicillium</taxon>
    </lineage>
</organism>
<dbReference type="InterPro" id="IPR011701">
    <property type="entry name" value="MFS"/>
</dbReference>
<dbReference type="Pfam" id="PF07690">
    <property type="entry name" value="MFS_1"/>
    <property type="match status" value="1"/>
</dbReference>
<dbReference type="Gene3D" id="1.20.1250.20">
    <property type="entry name" value="MFS general substrate transporter like domains"/>
    <property type="match status" value="1"/>
</dbReference>
<feature type="transmembrane region" description="Helical" evidence="6">
    <location>
        <begin position="129"/>
        <end position="148"/>
    </location>
</feature>
<dbReference type="InterPro" id="IPR020846">
    <property type="entry name" value="MFS_dom"/>
</dbReference>
<reference evidence="9" key="1">
    <citation type="journal article" date="2017" name="Nat. Microbiol.">
        <title>Global analysis of biosynthetic gene clusters reveals vast potential of secondary metabolite production in Penicillium species.</title>
        <authorList>
            <person name="Nielsen J.C."/>
            <person name="Grijseels S."/>
            <person name="Prigent S."/>
            <person name="Ji B."/>
            <person name="Dainat J."/>
            <person name="Nielsen K.F."/>
            <person name="Frisvad J.C."/>
            <person name="Workman M."/>
            <person name="Nielsen J."/>
        </authorList>
    </citation>
    <scope>NUCLEOTIDE SEQUENCE [LARGE SCALE GENOMIC DNA]</scope>
    <source>
        <strain evidence="9">IBT 31811</strain>
    </source>
</reference>
<evidence type="ECO:0000256" key="6">
    <source>
        <dbReference type="SAM" id="Phobius"/>
    </source>
</evidence>
<comment type="caution">
    <text evidence="8">The sequence shown here is derived from an EMBL/GenBank/DDBJ whole genome shotgun (WGS) entry which is preliminary data.</text>
</comment>
<feature type="transmembrane region" description="Helical" evidence="6">
    <location>
        <begin position="391"/>
        <end position="413"/>
    </location>
</feature>
<dbReference type="InterPro" id="IPR036259">
    <property type="entry name" value="MFS_trans_sf"/>
</dbReference>
<evidence type="ECO:0000313" key="8">
    <source>
        <dbReference type="EMBL" id="OQD85813.1"/>
    </source>
</evidence>
<feature type="region of interest" description="Disordered" evidence="5">
    <location>
        <begin position="582"/>
        <end position="616"/>
    </location>
</feature>
<feature type="transmembrane region" description="Helical" evidence="6">
    <location>
        <begin position="154"/>
        <end position="175"/>
    </location>
</feature>
<evidence type="ECO:0000256" key="1">
    <source>
        <dbReference type="ARBA" id="ARBA00004141"/>
    </source>
</evidence>
<feature type="transmembrane region" description="Helical" evidence="6">
    <location>
        <begin position="286"/>
        <end position="306"/>
    </location>
</feature>
<keyword evidence="9" id="KW-1185">Reference proteome</keyword>
<feature type="compositionally biased region" description="Polar residues" evidence="5">
    <location>
        <begin position="654"/>
        <end position="667"/>
    </location>
</feature>
<evidence type="ECO:0000256" key="5">
    <source>
        <dbReference type="SAM" id="MobiDB-lite"/>
    </source>
</evidence>
<comment type="subcellular location">
    <subcellularLocation>
        <location evidence="1">Membrane</location>
        <topology evidence="1">Multi-pass membrane protein</topology>
    </subcellularLocation>
</comment>
<dbReference type="PANTHER" id="PTHR23501:SF198">
    <property type="entry name" value="AZOLE RESISTANCE PROTEIN 1-RELATED"/>
    <property type="match status" value="1"/>
</dbReference>
<evidence type="ECO:0000256" key="3">
    <source>
        <dbReference type="ARBA" id="ARBA00022989"/>
    </source>
</evidence>
<dbReference type="SUPFAM" id="SSF103473">
    <property type="entry name" value="MFS general substrate transporter"/>
    <property type="match status" value="1"/>
</dbReference>
<dbReference type="EMBL" id="MDYN01000009">
    <property type="protein sequence ID" value="OQD85813.1"/>
    <property type="molecule type" value="Genomic_DNA"/>
</dbReference>
<dbReference type="Proteomes" id="UP000191672">
    <property type="component" value="Unassembled WGS sequence"/>
</dbReference>
<name>A0A1V6Q9B0_9EURO</name>
<keyword evidence="3 6" id="KW-1133">Transmembrane helix</keyword>
<feature type="transmembrane region" description="Helical" evidence="6">
    <location>
        <begin position="187"/>
        <end position="213"/>
    </location>
</feature>
<evidence type="ECO:0000256" key="2">
    <source>
        <dbReference type="ARBA" id="ARBA00022692"/>
    </source>
</evidence>
<feature type="domain" description="Major facilitator superfamily (MFS) profile" evidence="7">
    <location>
        <begin position="64"/>
        <end position="521"/>
    </location>
</feature>
<feature type="transmembrane region" description="Helical" evidence="6">
    <location>
        <begin position="258"/>
        <end position="280"/>
    </location>
</feature>
<protein>
    <recommendedName>
        <fullName evidence="7">Major facilitator superfamily (MFS) profile domain-containing protein</fullName>
    </recommendedName>
</protein>
<dbReference type="GO" id="GO:0022857">
    <property type="term" value="F:transmembrane transporter activity"/>
    <property type="evidence" value="ECO:0007669"/>
    <property type="project" value="InterPro"/>
</dbReference>
<dbReference type="PANTHER" id="PTHR23501">
    <property type="entry name" value="MAJOR FACILITATOR SUPERFAMILY"/>
    <property type="match status" value="1"/>
</dbReference>
<feature type="transmembrane region" description="Helical" evidence="6">
    <location>
        <begin position="365"/>
        <end position="384"/>
    </location>
</feature>
<feature type="transmembrane region" description="Helical" evidence="6">
    <location>
        <begin position="219"/>
        <end position="237"/>
    </location>
</feature>
<evidence type="ECO:0000259" key="7">
    <source>
        <dbReference type="PROSITE" id="PS50850"/>
    </source>
</evidence>
<feature type="region of interest" description="Disordered" evidence="5">
    <location>
        <begin position="1"/>
        <end position="27"/>
    </location>
</feature>
<feature type="region of interest" description="Disordered" evidence="5">
    <location>
        <begin position="654"/>
        <end position="700"/>
    </location>
</feature>
<keyword evidence="2 6" id="KW-0812">Transmembrane</keyword>
<dbReference type="CDD" id="cd17502">
    <property type="entry name" value="MFS_Azr1_MDR_like"/>
    <property type="match status" value="1"/>
</dbReference>
<dbReference type="GO" id="GO:0005886">
    <property type="term" value="C:plasma membrane"/>
    <property type="evidence" value="ECO:0007669"/>
    <property type="project" value="TreeGrafter"/>
</dbReference>
<keyword evidence="4 6" id="KW-0472">Membrane</keyword>
<feature type="transmembrane region" description="Helical" evidence="6">
    <location>
        <begin position="419"/>
        <end position="438"/>
    </location>
</feature>
<dbReference type="AlphaFoldDB" id="A0A1V6Q9B0"/>
<feature type="transmembrane region" description="Helical" evidence="6">
    <location>
        <begin position="459"/>
        <end position="479"/>
    </location>
</feature>
<evidence type="ECO:0000313" key="9">
    <source>
        <dbReference type="Proteomes" id="UP000191672"/>
    </source>
</evidence>
<proteinExistence type="predicted"/>